<dbReference type="Pfam" id="PF05193">
    <property type="entry name" value="Peptidase_M16_C"/>
    <property type="match status" value="1"/>
</dbReference>
<dbReference type="EMBL" id="JAFCMP010000035">
    <property type="protein sequence ID" value="KAG5190324.1"/>
    <property type="molecule type" value="Genomic_DNA"/>
</dbReference>
<accession>A0A835ZGW9</accession>
<dbReference type="PANTHER" id="PTHR43016:SF13">
    <property type="entry name" value="PRESEQUENCE PROTEASE, MITOCHONDRIAL"/>
    <property type="match status" value="1"/>
</dbReference>
<dbReference type="Pfam" id="PF22516">
    <property type="entry name" value="PreP_C"/>
    <property type="match status" value="1"/>
</dbReference>
<dbReference type="GO" id="GO:0016485">
    <property type="term" value="P:protein processing"/>
    <property type="evidence" value="ECO:0007669"/>
    <property type="project" value="TreeGrafter"/>
</dbReference>
<dbReference type="InterPro" id="IPR011249">
    <property type="entry name" value="Metalloenz_LuxS/M16"/>
</dbReference>
<dbReference type="AlphaFoldDB" id="A0A835ZGW9"/>
<dbReference type="GO" id="GO:0046872">
    <property type="term" value="F:metal ion binding"/>
    <property type="evidence" value="ECO:0007669"/>
    <property type="project" value="InterPro"/>
</dbReference>
<dbReference type="Pfam" id="PF08367">
    <property type="entry name" value="M16C_assoc"/>
    <property type="match status" value="1"/>
</dbReference>
<proteinExistence type="predicted"/>
<keyword evidence="4" id="KW-1185">Reference proteome</keyword>
<dbReference type="InterPro" id="IPR011765">
    <property type="entry name" value="Pept_M16_N"/>
</dbReference>
<protein>
    <submittedName>
        <fullName evidence="3">Metalloenzyme, LuxS/M16 peptidase-like protein</fullName>
    </submittedName>
</protein>
<feature type="domain" description="Peptidase M16C associated" evidence="2">
    <location>
        <begin position="473"/>
        <end position="729"/>
    </location>
</feature>
<dbReference type="Pfam" id="PF00675">
    <property type="entry name" value="Peptidase_M16"/>
    <property type="match status" value="1"/>
</dbReference>
<evidence type="ECO:0000256" key="1">
    <source>
        <dbReference type="SAM" id="MobiDB-lite"/>
    </source>
</evidence>
<dbReference type="PANTHER" id="PTHR43016">
    <property type="entry name" value="PRESEQUENCE PROTEASE"/>
    <property type="match status" value="1"/>
</dbReference>
<evidence type="ECO:0000313" key="4">
    <source>
        <dbReference type="Proteomes" id="UP000664859"/>
    </source>
</evidence>
<dbReference type="OrthoDB" id="10250783at2759"/>
<dbReference type="FunFam" id="3.30.830.10:FF:000034">
    <property type="entry name" value="presequence protease 1, chloroplastic/mitochondrial"/>
    <property type="match status" value="1"/>
</dbReference>
<reference evidence="3" key="1">
    <citation type="submission" date="2021-02" db="EMBL/GenBank/DDBJ databases">
        <title>First Annotated Genome of the Yellow-green Alga Tribonema minus.</title>
        <authorList>
            <person name="Mahan K.M."/>
        </authorList>
    </citation>
    <scope>NUCLEOTIDE SEQUENCE</scope>
    <source>
        <strain evidence="3">UTEX B ZZ1240</strain>
    </source>
</reference>
<evidence type="ECO:0000259" key="2">
    <source>
        <dbReference type="SMART" id="SM01264"/>
    </source>
</evidence>
<dbReference type="InterPro" id="IPR007863">
    <property type="entry name" value="Peptidase_M16_C"/>
</dbReference>
<name>A0A835ZGW9_9STRA</name>
<evidence type="ECO:0000313" key="3">
    <source>
        <dbReference type="EMBL" id="KAG5190324.1"/>
    </source>
</evidence>
<gene>
    <name evidence="3" type="ORF">JKP88DRAFT_269350</name>
</gene>
<feature type="compositionally biased region" description="Low complexity" evidence="1">
    <location>
        <begin position="18"/>
        <end position="27"/>
    </location>
</feature>
<feature type="region of interest" description="Disordered" evidence="1">
    <location>
        <begin position="1"/>
        <end position="29"/>
    </location>
</feature>
<dbReference type="Gene3D" id="3.30.830.10">
    <property type="entry name" value="Metalloenzyme, LuxS/M16 peptidase-like"/>
    <property type="match status" value="4"/>
</dbReference>
<dbReference type="InterPro" id="IPR013578">
    <property type="entry name" value="Peptidase_M16C_assoc"/>
</dbReference>
<dbReference type="SUPFAM" id="SSF63411">
    <property type="entry name" value="LuxS/MPP-like metallohydrolase"/>
    <property type="match status" value="4"/>
</dbReference>
<dbReference type="GO" id="GO:0004222">
    <property type="term" value="F:metalloendopeptidase activity"/>
    <property type="evidence" value="ECO:0007669"/>
    <property type="project" value="TreeGrafter"/>
</dbReference>
<sequence length="1002" mass="108085">MEARANTGQKGARGGQQAAPPAAAAAPPAHPAYDLVSQDFVQEYGAATALYRHRKSGAEVLSVQIDDDNKVFGVTFRTPPEDSSGVPHILEHSVLCGSRKFPTKEPFVELLKGSLQTFLNAFTYPDRTCYPVASQNTKDFYNLIHVYLDAVLFPRAASDPLVMQQEGWHYELEDPAQPLAYKGVVFNEMKGVYSSPDALHGRARKQALFPDNTYGVDSGGDPQDIPNLTYDYFQAFHRRFYHPANSRVYFYGDDAVPERLELLDEYLREFDAADADPAASAIQWQKKRGAPWRHSARFPARADAARAHMVSVNWLLNDAPLTPRDKLTLSILNNLLVGNSAAVVRKALTDSGLGASVIGGGLSDELLQATWGIGLKGVAPEKVDEVEALILSTLAKCAEEGFEVSASMGHVEVASLELNSHDIWLYGGSPTEALHFEAPLAALKADLAAGVPVFQNLVKELLIDNGHRVTLEMQPDVGYEAETEAREKSKLEAVKASMTAQDIADVIAATKSLKDAQAREDSAEARAMLPTLALADLDKSVKTTPIDIGQVDGVTVVSHALPSSGILYADVGMDMTGIPLSEYPLLGLFSRLLLESGAGARDRVELSRHINTHTGGVYCSTVTGTRAGANGAVAAPDDVVGYLFLRGKAVSAKTPELLSIIRSVVREARLDSQQRAVEILKEMKARLEASVVGSGHSFAATRIDSRHALEPYLNEIGGGLSSLATVKANLAAAEEDWPALLARLEELRAAIFKRDNLIINLTGDQGVLDAAEQPVRDFIASMPESASVLAPASGAGWAKEAQFSPIRNEGFIVPTQVNYVGKGGRLFEPGEKAPGSFQVVSRYLRTGYLWDNVRVMGGAYGGFCNFNPTLGLFSFLSYRDPNLAKTLDVYDACADYLGDVHLTQEELERGVIGTIGAMDAPQSADARGFTSFKRYLVGITDEQRQRVRDEVLATTKADFAAFGDRLRAFNGSARAAVVGSRAALEAANEGRAGDAAFHVEDV</sequence>
<organism evidence="3 4">
    <name type="scientific">Tribonema minus</name>
    <dbReference type="NCBI Taxonomy" id="303371"/>
    <lineage>
        <taxon>Eukaryota</taxon>
        <taxon>Sar</taxon>
        <taxon>Stramenopiles</taxon>
        <taxon>Ochrophyta</taxon>
        <taxon>PX clade</taxon>
        <taxon>Xanthophyceae</taxon>
        <taxon>Tribonematales</taxon>
        <taxon>Tribonemataceae</taxon>
        <taxon>Tribonema</taxon>
    </lineage>
</organism>
<dbReference type="InterPro" id="IPR055130">
    <property type="entry name" value="PreP_C"/>
</dbReference>
<dbReference type="SMART" id="SM01264">
    <property type="entry name" value="M16C_associated"/>
    <property type="match status" value="1"/>
</dbReference>
<dbReference type="Proteomes" id="UP000664859">
    <property type="component" value="Unassembled WGS sequence"/>
</dbReference>
<comment type="caution">
    <text evidence="3">The sequence shown here is derived from an EMBL/GenBank/DDBJ whole genome shotgun (WGS) entry which is preliminary data.</text>
</comment>